<dbReference type="InterPro" id="IPR051459">
    <property type="entry name" value="Cytochrome_c-type_DH"/>
</dbReference>
<dbReference type="InterPro" id="IPR009056">
    <property type="entry name" value="Cyt_c-like_dom"/>
</dbReference>
<dbReference type="PANTHER" id="PTHR35008">
    <property type="entry name" value="BLL4482 PROTEIN-RELATED"/>
    <property type="match status" value="1"/>
</dbReference>
<dbReference type="AlphaFoldDB" id="A0A6G8ID56"/>
<dbReference type="PANTHER" id="PTHR35008:SF4">
    <property type="entry name" value="BLL4482 PROTEIN"/>
    <property type="match status" value="1"/>
</dbReference>
<protein>
    <submittedName>
        <fullName evidence="6">Cytochrome c</fullName>
    </submittedName>
</protein>
<accession>A0A6G8ID56</accession>
<dbReference type="GO" id="GO:0046872">
    <property type="term" value="F:metal ion binding"/>
    <property type="evidence" value="ECO:0007669"/>
    <property type="project" value="UniProtKB-KW"/>
</dbReference>
<sequence length="300" mass="31734">MTNNAKRTRWWRVLGIGLGSVLLLAAAALATGLFLAERKMQRRVELPGLQAVAYRSDAVALERGRYLYASRGCVDCHGANGAGRTFADEGGLVIAGPNITPGPGGVVAAYQPIDWVRAIRHGVSPQGRALMVMPSEDYNRFTDDDLAALVAHIRALPPQSGQGAVVKLPPPVKALYGFGAIQDAAAKIDHSLPPQQPVPEGVTLEHGRYVANMCIGCHGASLAGGKIPGGPPDWPPASRLKPGEGSVMGRYPNAEALIALFRSGQRPDGTAVKVMPFESLRAMSETDLRALHLYLKGLPG</sequence>
<feature type="domain" description="Cytochrome c" evidence="5">
    <location>
        <begin position="196"/>
        <end position="299"/>
    </location>
</feature>
<evidence type="ECO:0000313" key="7">
    <source>
        <dbReference type="Proteomes" id="UP000503162"/>
    </source>
</evidence>
<keyword evidence="1 4" id="KW-0349">Heme</keyword>
<dbReference type="KEGG" id="hcz:G9Q37_02685"/>
<dbReference type="SUPFAM" id="SSF46626">
    <property type="entry name" value="Cytochrome c"/>
    <property type="match status" value="2"/>
</dbReference>
<organism evidence="6 7">
    <name type="scientific">Hydrogenophaga crocea</name>
    <dbReference type="NCBI Taxonomy" id="2716225"/>
    <lineage>
        <taxon>Bacteria</taxon>
        <taxon>Pseudomonadati</taxon>
        <taxon>Pseudomonadota</taxon>
        <taxon>Betaproteobacteria</taxon>
        <taxon>Burkholderiales</taxon>
        <taxon>Comamonadaceae</taxon>
        <taxon>Hydrogenophaga</taxon>
    </lineage>
</organism>
<reference evidence="6 7" key="1">
    <citation type="submission" date="2020-03" db="EMBL/GenBank/DDBJ databases">
        <title>Hydrogenophaga sp. nov. isolated from cyanobacterial mat.</title>
        <authorList>
            <person name="Thorat V."/>
            <person name="Kirdat K."/>
            <person name="Tiwarekar B."/>
            <person name="Costa E.D."/>
            <person name="Yadav A."/>
        </authorList>
    </citation>
    <scope>NUCLEOTIDE SEQUENCE [LARGE SCALE GENOMIC DNA]</scope>
    <source>
        <strain evidence="6 7">BA0156</strain>
    </source>
</reference>
<gene>
    <name evidence="6" type="ORF">G9Q37_02685</name>
</gene>
<evidence type="ECO:0000256" key="4">
    <source>
        <dbReference type="PROSITE-ProRule" id="PRU00433"/>
    </source>
</evidence>
<keyword evidence="7" id="KW-1185">Reference proteome</keyword>
<dbReference type="Gene3D" id="1.10.760.10">
    <property type="entry name" value="Cytochrome c-like domain"/>
    <property type="match status" value="2"/>
</dbReference>
<proteinExistence type="predicted"/>
<dbReference type="GO" id="GO:0020037">
    <property type="term" value="F:heme binding"/>
    <property type="evidence" value="ECO:0007669"/>
    <property type="project" value="InterPro"/>
</dbReference>
<keyword evidence="3 4" id="KW-0408">Iron</keyword>
<evidence type="ECO:0000256" key="3">
    <source>
        <dbReference type="ARBA" id="ARBA00023004"/>
    </source>
</evidence>
<dbReference type="InterPro" id="IPR036909">
    <property type="entry name" value="Cyt_c-like_dom_sf"/>
</dbReference>
<keyword evidence="2 4" id="KW-0479">Metal-binding</keyword>
<feature type="domain" description="Cytochrome c" evidence="5">
    <location>
        <begin position="59"/>
        <end position="157"/>
    </location>
</feature>
<evidence type="ECO:0000313" key="6">
    <source>
        <dbReference type="EMBL" id="QIM51117.1"/>
    </source>
</evidence>
<dbReference type="PROSITE" id="PS51007">
    <property type="entry name" value="CYTC"/>
    <property type="match status" value="2"/>
</dbReference>
<evidence type="ECO:0000256" key="1">
    <source>
        <dbReference type="ARBA" id="ARBA00022617"/>
    </source>
</evidence>
<name>A0A6G8ID56_9BURK</name>
<dbReference type="GO" id="GO:0009055">
    <property type="term" value="F:electron transfer activity"/>
    <property type="evidence" value="ECO:0007669"/>
    <property type="project" value="InterPro"/>
</dbReference>
<dbReference type="Proteomes" id="UP000503162">
    <property type="component" value="Chromosome"/>
</dbReference>
<dbReference type="EMBL" id="CP049989">
    <property type="protein sequence ID" value="QIM51117.1"/>
    <property type="molecule type" value="Genomic_DNA"/>
</dbReference>
<dbReference type="RefSeq" id="WP_166224196.1">
    <property type="nucleotide sequence ID" value="NZ_CP049989.1"/>
</dbReference>
<dbReference type="Pfam" id="PF13442">
    <property type="entry name" value="Cytochrome_CBB3"/>
    <property type="match status" value="1"/>
</dbReference>
<evidence type="ECO:0000259" key="5">
    <source>
        <dbReference type="PROSITE" id="PS51007"/>
    </source>
</evidence>
<evidence type="ECO:0000256" key="2">
    <source>
        <dbReference type="ARBA" id="ARBA00022723"/>
    </source>
</evidence>